<reference evidence="2 3" key="1">
    <citation type="journal article" date="2019" name="Sci. Rep.">
        <title>Orb-weaving spider Araneus ventricosus genome elucidates the spidroin gene catalogue.</title>
        <authorList>
            <person name="Kono N."/>
            <person name="Nakamura H."/>
            <person name="Ohtoshi R."/>
            <person name="Moran D.A.P."/>
            <person name="Shinohara A."/>
            <person name="Yoshida Y."/>
            <person name="Fujiwara M."/>
            <person name="Mori M."/>
            <person name="Tomita M."/>
            <person name="Arakawa K."/>
        </authorList>
    </citation>
    <scope>NUCLEOTIDE SEQUENCE [LARGE SCALE GENOMIC DNA]</scope>
</reference>
<comment type="caution">
    <text evidence="2">The sequence shown here is derived from an EMBL/GenBank/DDBJ whole genome shotgun (WGS) entry which is preliminary data.</text>
</comment>
<organism evidence="2 3">
    <name type="scientific">Araneus ventricosus</name>
    <name type="common">Orbweaver spider</name>
    <name type="synonym">Epeira ventricosa</name>
    <dbReference type="NCBI Taxonomy" id="182803"/>
    <lineage>
        <taxon>Eukaryota</taxon>
        <taxon>Metazoa</taxon>
        <taxon>Ecdysozoa</taxon>
        <taxon>Arthropoda</taxon>
        <taxon>Chelicerata</taxon>
        <taxon>Arachnida</taxon>
        <taxon>Araneae</taxon>
        <taxon>Araneomorphae</taxon>
        <taxon>Entelegynae</taxon>
        <taxon>Araneoidea</taxon>
        <taxon>Araneidae</taxon>
        <taxon>Araneus</taxon>
    </lineage>
</organism>
<evidence type="ECO:0000313" key="2">
    <source>
        <dbReference type="EMBL" id="GBM01756.1"/>
    </source>
</evidence>
<dbReference type="AlphaFoldDB" id="A0A4Y2CD08"/>
<name>A0A4Y2CD08_ARAVE</name>
<protein>
    <submittedName>
        <fullName evidence="2">Uncharacterized protein</fullName>
    </submittedName>
</protein>
<dbReference type="Proteomes" id="UP000499080">
    <property type="component" value="Unassembled WGS sequence"/>
</dbReference>
<feature type="compositionally biased region" description="Polar residues" evidence="1">
    <location>
        <begin position="45"/>
        <end position="62"/>
    </location>
</feature>
<keyword evidence="3" id="KW-1185">Reference proteome</keyword>
<accession>A0A4Y2CD08</accession>
<evidence type="ECO:0000256" key="1">
    <source>
        <dbReference type="SAM" id="MobiDB-lite"/>
    </source>
</evidence>
<sequence length="96" mass="10484">MFFINLDLVFTPRFAATRGLFFWTDRVNLNHGHMTRTAPDPAPPSTNFRATSTGGNLASTKSAAARPTCTEFFRWNGVSTIEPSAQAAETPGYRGS</sequence>
<dbReference type="EMBL" id="BGPR01000172">
    <property type="protein sequence ID" value="GBM01756.1"/>
    <property type="molecule type" value="Genomic_DNA"/>
</dbReference>
<evidence type="ECO:0000313" key="3">
    <source>
        <dbReference type="Proteomes" id="UP000499080"/>
    </source>
</evidence>
<proteinExistence type="predicted"/>
<gene>
    <name evidence="2" type="ORF">AVEN_271992_1</name>
</gene>
<feature type="region of interest" description="Disordered" evidence="1">
    <location>
        <begin position="34"/>
        <end position="62"/>
    </location>
</feature>